<dbReference type="InterPro" id="IPR013083">
    <property type="entry name" value="Znf_RING/FYVE/PHD"/>
</dbReference>
<dbReference type="STRING" id="3476.A0A2P5AVL7"/>
<dbReference type="Proteomes" id="UP000237105">
    <property type="component" value="Unassembled WGS sequence"/>
</dbReference>
<feature type="domain" description="BRCT" evidence="7">
    <location>
        <begin position="6"/>
        <end position="94"/>
    </location>
</feature>
<dbReference type="InterPro" id="IPR011011">
    <property type="entry name" value="Znf_FYVE_PHD"/>
</dbReference>
<evidence type="ECO:0000256" key="1">
    <source>
        <dbReference type="ARBA" id="ARBA00022723"/>
    </source>
</evidence>
<dbReference type="PROSITE" id="PS00518">
    <property type="entry name" value="ZF_RING_1"/>
    <property type="match status" value="1"/>
</dbReference>
<keyword evidence="9" id="KW-1185">Reference proteome</keyword>
<protein>
    <submittedName>
        <fullName evidence="8">Cdk-activating kinase assembly factor</fullName>
    </submittedName>
</protein>
<gene>
    <name evidence="8" type="ORF">PanWU01x14_296060</name>
</gene>
<comment type="caution">
    <text evidence="8">The sequence shown here is derived from an EMBL/GenBank/DDBJ whole genome shotgun (WGS) entry which is preliminary data.</text>
</comment>
<dbReference type="Pfam" id="PF12738">
    <property type="entry name" value="PTCB-BRCT"/>
    <property type="match status" value="1"/>
</dbReference>
<dbReference type="GO" id="GO:0008270">
    <property type="term" value="F:zinc ion binding"/>
    <property type="evidence" value="ECO:0007669"/>
    <property type="project" value="UniProtKB-KW"/>
</dbReference>
<dbReference type="EMBL" id="JXTB01000435">
    <property type="protein sequence ID" value="PON40584.1"/>
    <property type="molecule type" value="Genomic_DNA"/>
</dbReference>
<dbReference type="SUPFAM" id="SSF57850">
    <property type="entry name" value="RING/U-box"/>
    <property type="match status" value="1"/>
</dbReference>
<keyword evidence="8" id="KW-0808">Transferase</keyword>
<proteinExistence type="predicted"/>
<dbReference type="SMART" id="SM00184">
    <property type="entry name" value="RING"/>
    <property type="match status" value="1"/>
</dbReference>
<name>A0A2P5AVL7_PARAD</name>
<dbReference type="SUPFAM" id="SSF57903">
    <property type="entry name" value="FYVE/PHD zinc finger"/>
    <property type="match status" value="1"/>
</dbReference>
<feature type="domain" description="RING-type" evidence="6">
    <location>
        <begin position="383"/>
        <end position="428"/>
    </location>
</feature>
<evidence type="ECO:0000313" key="9">
    <source>
        <dbReference type="Proteomes" id="UP000237105"/>
    </source>
</evidence>
<evidence type="ECO:0000256" key="4">
    <source>
        <dbReference type="PROSITE-ProRule" id="PRU00175"/>
    </source>
</evidence>
<dbReference type="OrthoDB" id="251770at2759"/>
<dbReference type="InterPro" id="IPR017907">
    <property type="entry name" value="Znf_RING_CS"/>
</dbReference>
<dbReference type="Gene3D" id="3.30.40.10">
    <property type="entry name" value="Zinc/RING finger domain, C3HC4 (zinc finger)"/>
    <property type="match status" value="2"/>
</dbReference>
<evidence type="ECO:0000313" key="8">
    <source>
        <dbReference type="EMBL" id="PON40584.1"/>
    </source>
</evidence>
<dbReference type="PANTHER" id="PTHR47776">
    <property type="entry name" value="F5A8.9 PROTEIN"/>
    <property type="match status" value="1"/>
</dbReference>
<evidence type="ECO:0000259" key="7">
    <source>
        <dbReference type="PROSITE" id="PS50172"/>
    </source>
</evidence>
<dbReference type="Gene3D" id="3.40.50.10190">
    <property type="entry name" value="BRCT domain"/>
    <property type="match status" value="1"/>
</dbReference>
<keyword evidence="1" id="KW-0479">Metal-binding</keyword>
<keyword evidence="8" id="KW-0418">Kinase</keyword>
<dbReference type="Pfam" id="PF13639">
    <property type="entry name" value="zf-RING_2"/>
    <property type="match status" value="1"/>
</dbReference>
<keyword evidence="3" id="KW-0862">Zinc</keyword>
<dbReference type="PANTHER" id="PTHR47776:SF2">
    <property type="entry name" value="RING-TYPE E3 UBIQUITIN TRANSFERASE BRCA1"/>
    <property type="match status" value="1"/>
</dbReference>
<dbReference type="InterPro" id="IPR001841">
    <property type="entry name" value="Znf_RING"/>
</dbReference>
<accession>A0A2P5AVL7</accession>
<evidence type="ECO:0000259" key="6">
    <source>
        <dbReference type="PROSITE" id="PS50089"/>
    </source>
</evidence>
<dbReference type="SMART" id="SM00292">
    <property type="entry name" value="BRCT"/>
    <property type="match status" value="1"/>
</dbReference>
<dbReference type="SUPFAM" id="SSF52113">
    <property type="entry name" value="BRCT domain"/>
    <property type="match status" value="1"/>
</dbReference>
<dbReference type="InterPro" id="IPR001357">
    <property type="entry name" value="BRCT_dom"/>
</dbReference>
<organism evidence="8 9">
    <name type="scientific">Parasponia andersonii</name>
    <name type="common">Sponia andersonii</name>
    <dbReference type="NCBI Taxonomy" id="3476"/>
    <lineage>
        <taxon>Eukaryota</taxon>
        <taxon>Viridiplantae</taxon>
        <taxon>Streptophyta</taxon>
        <taxon>Embryophyta</taxon>
        <taxon>Tracheophyta</taxon>
        <taxon>Spermatophyta</taxon>
        <taxon>Magnoliopsida</taxon>
        <taxon>eudicotyledons</taxon>
        <taxon>Gunneridae</taxon>
        <taxon>Pentapetalae</taxon>
        <taxon>rosids</taxon>
        <taxon>fabids</taxon>
        <taxon>Rosales</taxon>
        <taxon>Cannabaceae</taxon>
        <taxon>Parasponia</taxon>
    </lineage>
</organism>
<keyword evidence="2 4" id="KW-0863">Zinc-finger</keyword>
<feature type="compositionally biased region" description="Polar residues" evidence="5">
    <location>
        <begin position="193"/>
        <end position="220"/>
    </location>
</feature>
<feature type="region of interest" description="Disordered" evidence="5">
    <location>
        <begin position="174"/>
        <end position="244"/>
    </location>
</feature>
<dbReference type="PROSITE" id="PS50089">
    <property type="entry name" value="ZF_RING_2"/>
    <property type="match status" value="1"/>
</dbReference>
<evidence type="ECO:0000256" key="5">
    <source>
        <dbReference type="SAM" id="MobiDB-lite"/>
    </source>
</evidence>
<dbReference type="AlphaFoldDB" id="A0A2P5AVL7"/>
<sequence>MESTGSSVGGMESVVATVSGYHGNERFNLIKLINHAGASYVGSMSRSITHLVCWKFEGRKFDIAMRLNTIVVNHRWVEDCIKQGKRVPEGPYMLQSGQEAGTLMLECPNVPEVGVSIKNQKQKVLSDKSNTCYGSQKPSVSMGLQPSEDTVLHRSSSLTEHVFSDFYNLGKSSRKSKRKIVKSNSEQERHSSSRCSFQESPLSELLRNQQVESSSLSSMNLVRDKRKSFNGNRSSKPETSHKGRRLIKRMENRDIVELCYSDSNQDCCLARVDNPNNEAITSLSNHVDGEPYDDVLENDRTSGDGLYNCKETRNEGSKDVGGNAPNCIAASASMDPNVCTENAVSNMQRTSEDGCSGAKNPNTTKELEIKHSSEIPSSRELSCVICWTDFSSTRGVLPCGHRFCYSCIENWADHMASRRKTSTCPLCKTSFSNILKFEDAATTDQKIYSQTVPCGLSTMDMSILHGQDTLNASAQSESAAVCSVCHRLEPVDLLIICNVCQIRRIHSYCLDPPVDPWTCIDCKDLQRLYLLNR</sequence>
<evidence type="ECO:0000256" key="2">
    <source>
        <dbReference type="ARBA" id="ARBA00022771"/>
    </source>
</evidence>
<reference evidence="9" key="1">
    <citation type="submission" date="2016-06" db="EMBL/GenBank/DDBJ databases">
        <title>Parallel loss of symbiosis genes in relatives of nitrogen-fixing non-legume Parasponia.</title>
        <authorList>
            <person name="Van Velzen R."/>
            <person name="Holmer R."/>
            <person name="Bu F."/>
            <person name="Rutten L."/>
            <person name="Van Zeijl A."/>
            <person name="Liu W."/>
            <person name="Santuari L."/>
            <person name="Cao Q."/>
            <person name="Sharma T."/>
            <person name="Shen D."/>
            <person name="Roswanjaya Y."/>
            <person name="Wardhani T."/>
            <person name="Kalhor M.S."/>
            <person name="Jansen J."/>
            <person name="Van den Hoogen J."/>
            <person name="Gungor B."/>
            <person name="Hartog M."/>
            <person name="Hontelez J."/>
            <person name="Verver J."/>
            <person name="Yang W.-C."/>
            <person name="Schijlen E."/>
            <person name="Repin R."/>
            <person name="Schilthuizen M."/>
            <person name="Schranz E."/>
            <person name="Heidstra R."/>
            <person name="Miyata K."/>
            <person name="Fedorova E."/>
            <person name="Kohlen W."/>
            <person name="Bisseling T."/>
            <person name="Smit S."/>
            <person name="Geurts R."/>
        </authorList>
    </citation>
    <scope>NUCLEOTIDE SEQUENCE [LARGE SCALE GENOMIC DNA]</scope>
    <source>
        <strain evidence="9">cv. WU1-14</strain>
    </source>
</reference>
<dbReference type="InterPro" id="IPR036420">
    <property type="entry name" value="BRCT_dom_sf"/>
</dbReference>
<dbReference type="PROSITE" id="PS50172">
    <property type="entry name" value="BRCT"/>
    <property type="match status" value="1"/>
</dbReference>
<evidence type="ECO:0000256" key="3">
    <source>
        <dbReference type="ARBA" id="ARBA00022833"/>
    </source>
</evidence>
<dbReference type="GO" id="GO:0016301">
    <property type="term" value="F:kinase activity"/>
    <property type="evidence" value="ECO:0007669"/>
    <property type="project" value="UniProtKB-KW"/>
</dbReference>